<protein>
    <submittedName>
        <fullName evidence="1">Uncharacterized protein</fullName>
    </submittedName>
</protein>
<reference evidence="1" key="1">
    <citation type="journal article" date="2015" name="Nature">
        <title>Complex archaea that bridge the gap between prokaryotes and eukaryotes.</title>
        <authorList>
            <person name="Spang A."/>
            <person name="Saw J.H."/>
            <person name="Jorgensen S.L."/>
            <person name="Zaremba-Niedzwiedzka K."/>
            <person name="Martijn J."/>
            <person name="Lind A.E."/>
            <person name="van Eijk R."/>
            <person name="Schleper C."/>
            <person name="Guy L."/>
            <person name="Ettema T.J."/>
        </authorList>
    </citation>
    <scope>NUCLEOTIDE SEQUENCE</scope>
</reference>
<organism evidence="1">
    <name type="scientific">marine sediment metagenome</name>
    <dbReference type="NCBI Taxonomy" id="412755"/>
    <lineage>
        <taxon>unclassified sequences</taxon>
        <taxon>metagenomes</taxon>
        <taxon>ecological metagenomes</taxon>
    </lineage>
</organism>
<dbReference type="AlphaFoldDB" id="A0A0F9Q162"/>
<name>A0A0F9Q162_9ZZZZ</name>
<gene>
    <name evidence="1" type="ORF">LCGC14_1150640</name>
</gene>
<comment type="caution">
    <text evidence="1">The sequence shown here is derived from an EMBL/GenBank/DDBJ whole genome shotgun (WGS) entry which is preliminary data.</text>
</comment>
<dbReference type="EMBL" id="LAZR01005529">
    <property type="protein sequence ID" value="KKM99162.1"/>
    <property type="molecule type" value="Genomic_DNA"/>
</dbReference>
<proteinExistence type="predicted"/>
<sequence>MTTPRYEVIEDNAGGLYLYVYDSAGTVVYTHSGYEYRVGVLSDDIAALRAGTPPVADWDGGDDDPQAARDEWRRWDEGSDYCVVADETTVYPDAMGAAAKIEFREHPRG</sequence>
<accession>A0A0F9Q162</accession>
<evidence type="ECO:0000313" key="1">
    <source>
        <dbReference type="EMBL" id="KKM99162.1"/>
    </source>
</evidence>